<keyword evidence="1" id="KW-1133">Transmembrane helix</keyword>
<feature type="transmembrane region" description="Helical" evidence="1">
    <location>
        <begin position="33"/>
        <end position="57"/>
    </location>
</feature>
<comment type="caution">
    <text evidence="2">The sequence shown here is derived from an EMBL/GenBank/DDBJ whole genome shotgun (WGS) entry which is preliminary data.</text>
</comment>
<protein>
    <recommendedName>
        <fullName evidence="4">EamA-like transporter family protein</fullName>
    </recommendedName>
</protein>
<keyword evidence="1" id="KW-0472">Membrane</keyword>
<evidence type="ECO:0000313" key="2">
    <source>
        <dbReference type="EMBL" id="MBT0652232.1"/>
    </source>
</evidence>
<evidence type="ECO:0000256" key="1">
    <source>
        <dbReference type="SAM" id="Phobius"/>
    </source>
</evidence>
<gene>
    <name evidence="2" type="ORF">KI810_04135</name>
</gene>
<dbReference type="EMBL" id="JAHCVK010000001">
    <property type="protein sequence ID" value="MBT0652232.1"/>
    <property type="molecule type" value="Genomic_DNA"/>
</dbReference>
<dbReference type="Proteomes" id="UP000756860">
    <property type="component" value="Unassembled WGS sequence"/>
</dbReference>
<evidence type="ECO:0008006" key="4">
    <source>
        <dbReference type="Google" id="ProtNLM"/>
    </source>
</evidence>
<keyword evidence="3" id="KW-1185">Reference proteome</keyword>
<feature type="transmembrane region" description="Helical" evidence="1">
    <location>
        <begin position="126"/>
        <end position="143"/>
    </location>
</feature>
<proteinExistence type="predicted"/>
<feature type="transmembrane region" description="Helical" evidence="1">
    <location>
        <begin position="64"/>
        <end position="90"/>
    </location>
</feature>
<evidence type="ECO:0000313" key="3">
    <source>
        <dbReference type="Proteomes" id="UP000756860"/>
    </source>
</evidence>
<organism evidence="2 3">
    <name type="scientific">Geomobilimonas luticola</name>
    <dbReference type="NCBI Taxonomy" id="1114878"/>
    <lineage>
        <taxon>Bacteria</taxon>
        <taxon>Pseudomonadati</taxon>
        <taxon>Thermodesulfobacteriota</taxon>
        <taxon>Desulfuromonadia</taxon>
        <taxon>Geobacterales</taxon>
        <taxon>Geobacteraceae</taxon>
        <taxon>Geomobilimonas</taxon>
    </lineage>
</organism>
<reference evidence="2 3" key="1">
    <citation type="submission" date="2021-05" db="EMBL/GenBank/DDBJ databases">
        <title>The draft genome of Geobacter luticola JCM 17780.</title>
        <authorList>
            <person name="Xu Z."/>
            <person name="Masuda Y."/>
            <person name="Itoh H."/>
            <person name="Senoo K."/>
        </authorList>
    </citation>
    <scope>NUCLEOTIDE SEQUENCE [LARGE SCALE GENOMIC DNA]</scope>
    <source>
        <strain evidence="2 3">JCM 17780</strain>
    </source>
</reference>
<feature type="transmembrane region" description="Helical" evidence="1">
    <location>
        <begin position="102"/>
        <end position="119"/>
    </location>
</feature>
<keyword evidence="1" id="KW-0812">Transmembrane</keyword>
<sequence length="152" mass="16380">MKKSHIWLICPLLGGLVFWGGDALITRFATELSTAVWIIVKILLLPLACGLTCWFFVKRTSSQALLMTSAMAMLLGIWFGGPLYYLLFYAKTMKTPMGVGEMVIYVAFFPLSTLLVSLFSGSFGGLMVTTASLMVLGTGWLGVPGSPGKPTG</sequence>
<accession>A0ABS5SC92</accession>
<name>A0ABS5SC92_9BACT</name>
<dbReference type="RefSeq" id="WP_214174185.1">
    <property type="nucleotide sequence ID" value="NZ_JAHCVK010000001.1"/>
</dbReference>